<reference evidence="3 4" key="2">
    <citation type="submission" date="2024-07" db="EMBL/GenBank/DDBJ databases">
        <authorList>
            <person name="Akdeniz Z."/>
        </authorList>
    </citation>
    <scope>NUCLEOTIDE SEQUENCE [LARGE SCALE GENOMIC DNA]</scope>
</reference>
<dbReference type="EMBL" id="CAXDID020000408">
    <property type="protein sequence ID" value="CAL6088486.1"/>
    <property type="molecule type" value="Genomic_DNA"/>
</dbReference>
<sequence>MQNFDASESRPNIYQNWNEAEIDRLIDVVERSQNYETGKINWTSVQLLFPERTLQQCKSFYCNQIKPYIFRHGEDLSKENIKFTLTCYYYYITEKFPGDYEPLEVRVQRVLADQCWKDMIQAYENSFSSVNLSETQLSCNIKLMKGTRYMINFHNQNKDLIEQQLKTKAKIVKMGFEITKQNWKQFLKKFEKNKLEDILKKVEQQLRVLKM</sequence>
<evidence type="ECO:0000313" key="2">
    <source>
        <dbReference type="EMBL" id="CAI9956330.1"/>
    </source>
</evidence>
<dbReference type="CDD" id="cd00167">
    <property type="entry name" value="SANT"/>
    <property type="match status" value="1"/>
</dbReference>
<dbReference type="Gene3D" id="1.10.10.60">
    <property type="entry name" value="Homeodomain-like"/>
    <property type="match status" value="1"/>
</dbReference>
<protein>
    <submittedName>
        <fullName evidence="2">Myb-like DNA-binding domain-containing protein</fullName>
    </submittedName>
    <submittedName>
        <fullName evidence="3">Myb-like_DNA-binding domain-containing protein</fullName>
    </submittedName>
</protein>
<dbReference type="InterPro" id="IPR001005">
    <property type="entry name" value="SANT/Myb"/>
</dbReference>
<dbReference type="SUPFAM" id="SSF46689">
    <property type="entry name" value="Homeodomain-like"/>
    <property type="match status" value="1"/>
</dbReference>
<evidence type="ECO:0000313" key="3">
    <source>
        <dbReference type="EMBL" id="CAL6088486.1"/>
    </source>
</evidence>
<dbReference type="GO" id="GO:0003677">
    <property type="term" value="F:DNA binding"/>
    <property type="evidence" value="ECO:0007669"/>
    <property type="project" value="UniProtKB-KW"/>
</dbReference>
<accession>A0AA86QQW5</accession>
<dbReference type="Proteomes" id="UP001642409">
    <property type="component" value="Unassembled WGS sequence"/>
</dbReference>
<dbReference type="PROSITE" id="PS50090">
    <property type="entry name" value="MYB_LIKE"/>
    <property type="match status" value="1"/>
</dbReference>
<organism evidence="2">
    <name type="scientific">Hexamita inflata</name>
    <dbReference type="NCBI Taxonomy" id="28002"/>
    <lineage>
        <taxon>Eukaryota</taxon>
        <taxon>Metamonada</taxon>
        <taxon>Diplomonadida</taxon>
        <taxon>Hexamitidae</taxon>
        <taxon>Hexamitinae</taxon>
        <taxon>Hexamita</taxon>
    </lineage>
</organism>
<dbReference type="InterPro" id="IPR009057">
    <property type="entry name" value="Homeodomain-like_sf"/>
</dbReference>
<keyword evidence="2" id="KW-0238">DNA-binding</keyword>
<dbReference type="EMBL" id="CATOUU010000872">
    <property type="protein sequence ID" value="CAI9956330.1"/>
    <property type="molecule type" value="Genomic_DNA"/>
</dbReference>
<evidence type="ECO:0000313" key="4">
    <source>
        <dbReference type="Proteomes" id="UP001642409"/>
    </source>
</evidence>
<gene>
    <name evidence="2" type="ORF">HINF_LOCUS43975</name>
    <name evidence="3" type="ORF">HINF_LOCUS64151</name>
</gene>
<name>A0AA86QQW5_9EUKA</name>
<reference evidence="2" key="1">
    <citation type="submission" date="2023-06" db="EMBL/GenBank/DDBJ databases">
        <authorList>
            <person name="Kurt Z."/>
        </authorList>
    </citation>
    <scope>NUCLEOTIDE SEQUENCE</scope>
</reference>
<feature type="domain" description="Myb-like" evidence="1">
    <location>
        <begin position="16"/>
        <end position="65"/>
    </location>
</feature>
<dbReference type="AlphaFoldDB" id="A0AA86QQW5"/>
<dbReference type="Pfam" id="PF00249">
    <property type="entry name" value="Myb_DNA-binding"/>
    <property type="match status" value="1"/>
</dbReference>
<keyword evidence="4" id="KW-1185">Reference proteome</keyword>
<proteinExistence type="predicted"/>
<evidence type="ECO:0000259" key="1">
    <source>
        <dbReference type="PROSITE" id="PS50090"/>
    </source>
</evidence>
<comment type="caution">
    <text evidence="2">The sequence shown here is derived from an EMBL/GenBank/DDBJ whole genome shotgun (WGS) entry which is preliminary data.</text>
</comment>
<dbReference type="SMART" id="SM00717">
    <property type="entry name" value="SANT"/>
    <property type="match status" value="1"/>
</dbReference>